<name>A0A9D2ITR2_9FIRM</name>
<evidence type="ECO:0000313" key="3">
    <source>
        <dbReference type="Proteomes" id="UP000824041"/>
    </source>
</evidence>
<dbReference type="EMBL" id="DXBU01000061">
    <property type="protein sequence ID" value="HIZ22067.1"/>
    <property type="molecule type" value="Genomic_DNA"/>
</dbReference>
<dbReference type="Proteomes" id="UP000824041">
    <property type="component" value="Unassembled WGS sequence"/>
</dbReference>
<sequence length="255" mass="28501">MDWHVRKREYSRTFKDGAGNVWGYMPPRELAKRYPNGGYRIVADLKKKENPSGDLSLTGEGKRTRLYAYNRKKKRTERTAGYIDVSGPDHPDSFVRVRAGNVLRGVILPAVLFLLLCAVFFLGWWLSRKEKVPGLDEAAVSYKVEGMENTDPESIALPGVSRIEMEAGTTRVDFPLVNPEGNTCYMKYTIRDAQTDEALYSSGLIGPGQAVLSFDLNRPVEAGTYDILLQVETSDLDDYTVQLNGAEIPAELEAK</sequence>
<keyword evidence="1" id="KW-0472">Membrane</keyword>
<proteinExistence type="predicted"/>
<reference evidence="2" key="2">
    <citation type="submission" date="2021-04" db="EMBL/GenBank/DDBJ databases">
        <authorList>
            <person name="Gilroy R."/>
        </authorList>
    </citation>
    <scope>NUCLEOTIDE SEQUENCE</scope>
    <source>
        <strain evidence="2">14324</strain>
    </source>
</reference>
<organism evidence="2 3">
    <name type="scientific">Candidatus Blautia faecigallinarum</name>
    <dbReference type="NCBI Taxonomy" id="2838488"/>
    <lineage>
        <taxon>Bacteria</taxon>
        <taxon>Bacillati</taxon>
        <taxon>Bacillota</taxon>
        <taxon>Clostridia</taxon>
        <taxon>Lachnospirales</taxon>
        <taxon>Lachnospiraceae</taxon>
        <taxon>Blautia</taxon>
    </lineage>
</organism>
<evidence type="ECO:0000256" key="1">
    <source>
        <dbReference type="SAM" id="Phobius"/>
    </source>
</evidence>
<comment type="caution">
    <text evidence="2">The sequence shown here is derived from an EMBL/GenBank/DDBJ whole genome shotgun (WGS) entry which is preliminary data.</text>
</comment>
<gene>
    <name evidence="2" type="ORF">IAA21_04610</name>
</gene>
<keyword evidence="1" id="KW-1133">Transmembrane helix</keyword>
<protein>
    <submittedName>
        <fullName evidence="2">Uncharacterized protein</fullName>
    </submittedName>
</protein>
<dbReference type="AlphaFoldDB" id="A0A9D2ITR2"/>
<feature type="transmembrane region" description="Helical" evidence="1">
    <location>
        <begin position="106"/>
        <end position="126"/>
    </location>
</feature>
<reference evidence="2" key="1">
    <citation type="journal article" date="2021" name="PeerJ">
        <title>Extensive microbial diversity within the chicken gut microbiome revealed by metagenomics and culture.</title>
        <authorList>
            <person name="Gilroy R."/>
            <person name="Ravi A."/>
            <person name="Getino M."/>
            <person name="Pursley I."/>
            <person name="Horton D.L."/>
            <person name="Alikhan N.F."/>
            <person name="Baker D."/>
            <person name="Gharbi K."/>
            <person name="Hall N."/>
            <person name="Watson M."/>
            <person name="Adriaenssens E.M."/>
            <person name="Foster-Nyarko E."/>
            <person name="Jarju S."/>
            <person name="Secka A."/>
            <person name="Antonio M."/>
            <person name="Oren A."/>
            <person name="Chaudhuri R.R."/>
            <person name="La Ragione R."/>
            <person name="Hildebrand F."/>
            <person name="Pallen M.J."/>
        </authorList>
    </citation>
    <scope>NUCLEOTIDE SEQUENCE</scope>
    <source>
        <strain evidence="2">14324</strain>
    </source>
</reference>
<accession>A0A9D2ITR2</accession>
<keyword evidence="1" id="KW-0812">Transmembrane</keyword>
<evidence type="ECO:0000313" key="2">
    <source>
        <dbReference type="EMBL" id="HIZ22067.1"/>
    </source>
</evidence>